<evidence type="ECO:0000256" key="1">
    <source>
        <dbReference type="ARBA" id="ARBA00004123"/>
    </source>
</evidence>
<keyword evidence="8" id="KW-0175">Coiled coil</keyword>
<dbReference type="Pfam" id="PF05837">
    <property type="entry name" value="CENP-H"/>
    <property type="match status" value="1"/>
</dbReference>
<evidence type="ECO:0000256" key="9">
    <source>
        <dbReference type="SAM" id="MobiDB-lite"/>
    </source>
</evidence>
<dbReference type="GO" id="GO:0043515">
    <property type="term" value="F:kinetochore binding"/>
    <property type="evidence" value="ECO:0007669"/>
    <property type="project" value="TreeGrafter"/>
</dbReference>
<evidence type="ECO:0000256" key="6">
    <source>
        <dbReference type="ARBA" id="ARBA00023328"/>
    </source>
</evidence>
<dbReference type="GO" id="GO:0000776">
    <property type="term" value="C:kinetochore"/>
    <property type="evidence" value="ECO:0007669"/>
    <property type="project" value="UniProtKB-KW"/>
</dbReference>
<dbReference type="GO" id="GO:0007052">
    <property type="term" value="P:mitotic spindle organization"/>
    <property type="evidence" value="ECO:0007669"/>
    <property type="project" value="TreeGrafter"/>
</dbReference>
<dbReference type="Proteomes" id="UP000034680">
    <property type="component" value="Unassembled WGS sequence"/>
</dbReference>
<gene>
    <name evidence="11" type="ORF">UCDDA912_g02803</name>
</gene>
<dbReference type="EMBL" id="LCUC01000094">
    <property type="protein sequence ID" value="KKY37162.1"/>
    <property type="molecule type" value="Genomic_DNA"/>
</dbReference>
<dbReference type="InterPro" id="IPR008426">
    <property type="entry name" value="CENP-H_C"/>
</dbReference>
<dbReference type="STRING" id="1214573.A0A0G2FSJ4"/>
<evidence type="ECO:0000256" key="2">
    <source>
        <dbReference type="ARBA" id="ARBA00004629"/>
    </source>
</evidence>
<proteinExistence type="inferred from homology"/>
<evidence type="ECO:0000313" key="11">
    <source>
        <dbReference type="EMBL" id="KKY37162.1"/>
    </source>
</evidence>
<evidence type="ECO:0000256" key="8">
    <source>
        <dbReference type="SAM" id="Coils"/>
    </source>
</evidence>
<feature type="coiled-coil region" evidence="8">
    <location>
        <begin position="20"/>
        <end position="47"/>
    </location>
</feature>
<evidence type="ECO:0000256" key="3">
    <source>
        <dbReference type="ARBA" id="ARBA00022454"/>
    </source>
</evidence>
<keyword evidence="12" id="KW-1185">Reference proteome</keyword>
<keyword evidence="6" id="KW-0137">Centromere</keyword>
<evidence type="ECO:0000256" key="4">
    <source>
        <dbReference type="ARBA" id="ARBA00022838"/>
    </source>
</evidence>
<keyword evidence="3" id="KW-0158">Chromosome</keyword>
<reference evidence="11 12" key="1">
    <citation type="submission" date="2015-05" db="EMBL/GenBank/DDBJ databases">
        <title>Distinctive expansion of gene families associated with plant cell wall degradation and secondary metabolism in the genomes of grapevine trunk pathogens.</title>
        <authorList>
            <person name="Lawrence D.P."/>
            <person name="Travadon R."/>
            <person name="Rolshausen P.E."/>
            <person name="Baumgartner K."/>
        </authorList>
    </citation>
    <scope>NUCLEOTIDE SEQUENCE [LARGE SCALE GENOMIC DNA]</scope>
    <source>
        <strain evidence="11">DA912</strain>
    </source>
</reference>
<evidence type="ECO:0000256" key="5">
    <source>
        <dbReference type="ARBA" id="ARBA00023242"/>
    </source>
</evidence>
<organism evidence="11 12">
    <name type="scientific">Diaporthe ampelina</name>
    <dbReference type="NCBI Taxonomy" id="1214573"/>
    <lineage>
        <taxon>Eukaryota</taxon>
        <taxon>Fungi</taxon>
        <taxon>Dikarya</taxon>
        <taxon>Ascomycota</taxon>
        <taxon>Pezizomycotina</taxon>
        <taxon>Sordariomycetes</taxon>
        <taxon>Sordariomycetidae</taxon>
        <taxon>Diaporthales</taxon>
        <taxon>Diaporthaceae</taxon>
        <taxon>Diaporthe</taxon>
    </lineage>
</organism>
<dbReference type="InterPro" id="IPR040034">
    <property type="entry name" value="CENP-H"/>
</dbReference>
<evidence type="ECO:0000256" key="7">
    <source>
        <dbReference type="ARBA" id="ARBA00025735"/>
    </source>
</evidence>
<reference evidence="11 12" key="2">
    <citation type="submission" date="2015-05" db="EMBL/GenBank/DDBJ databases">
        <authorList>
            <person name="Morales-Cruz A."/>
            <person name="Amrine K.C."/>
            <person name="Cantu D."/>
        </authorList>
    </citation>
    <scope>NUCLEOTIDE SEQUENCE [LARGE SCALE GENOMIC DNA]</scope>
    <source>
        <strain evidence="11">DA912</strain>
    </source>
</reference>
<accession>A0A0G2FSJ4</accession>
<dbReference type="GO" id="GO:0005634">
    <property type="term" value="C:nucleus"/>
    <property type="evidence" value="ECO:0007669"/>
    <property type="project" value="UniProtKB-SubCell"/>
</dbReference>
<dbReference type="AlphaFoldDB" id="A0A0G2FSJ4"/>
<dbReference type="OrthoDB" id="2274804at2759"/>
<dbReference type="GO" id="GO:0051382">
    <property type="term" value="P:kinetochore assembly"/>
    <property type="evidence" value="ECO:0007669"/>
    <property type="project" value="InterPro"/>
</dbReference>
<name>A0A0G2FSJ4_9PEZI</name>
<dbReference type="PANTHER" id="PTHR48122:SF1">
    <property type="entry name" value="CENTROMERE PROTEIN H"/>
    <property type="match status" value="1"/>
</dbReference>
<dbReference type="GO" id="GO:0007059">
    <property type="term" value="P:chromosome segregation"/>
    <property type="evidence" value="ECO:0007669"/>
    <property type="project" value="TreeGrafter"/>
</dbReference>
<protein>
    <recommendedName>
        <fullName evidence="10">Centromere protein H C-terminal domain-containing protein</fullName>
    </recommendedName>
</protein>
<comment type="similarity">
    <text evidence="7">Belongs to the CENP-H/MCM16 family.</text>
</comment>
<keyword evidence="4" id="KW-0995">Kinetochore</keyword>
<evidence type="ECO:0000259" key="10">
    <source>
        <dbReference type="Pfam" id="PF05837"/>
    </source>
</evidence>
<sequence>MADLQMEDAHESDISKGPAFSDEEKEILELYDQVEKMELELALAKARVRLAGGDDEQEDDDPEAVEEARKQLLEATSLYTLRNGVINNVLIANPLLRGIHGSTAASPIEQDILPWVQARDAASRDVAAQSAAARQVLAQLTDAESEVLRAARRNRDLAAEVLRLAKEANRGRTGAGAGGDPAAKAQVAELEKRLAASRQKWRVMKGTASGIVAGSGVDWAADPVLRDVVLDPE</sequence>
<dbReference type="PANTHER" id="PTHR48122">
    <property type="entry name" value="CENTROMERE PROTEIN H"/>
    <property type="match status" value="1"/>
</dbReference>
<comment type="caution">
    <text evidence="11">The sequence shown here is derived from an EMBL/GenBank/DDBJ whole genome shotgun (WGS) entry which is preliminary data.</text>
</comment>
<keyword evidence="5" id="KW-0539">Nucleus</keyword>
<comment type="subcellular location">
    <subcellularLocation>
        <location evidence="2">Chromosome</location>
        <location evidence="2">Centromere</location>
        <location evidence="2">Kinetochore</location>
    </subcellularLocation>
    <subcellularLocation>
        <location evidence="1">Nucleus</location>
    </subcellularLocation>
</comment>
<feature type="domain" description="Centromere protein H C-terminal" evidence="10">
    <location>
        <begin position="26"/>
        <end position="233"/>
    </location>
</feature>
<evidence type="ECO:0000313" key="12">
    <source>
        <dbReference type="Proteomes" id="UP000034680"/>
    </source>
</evidence>
<feature type="region of interest" description="Disordered" evidence="9">
    <location>
        <begin position="1"/>
        <end position="20"/>
    </location>
</feature>